<organism evidence="2 3">
    <name type="scientific">Amborella trichopoda</name>
    <dbReference type="NCBI Taxonomy" id="13333"/>
    <lineage>
        <taxon>Eukaryota</taxon>
        <taxon>Viridiplantae</taxon>
        <taxon>Streptophyta</taxon>
        <taxon>Embryophyta</taxon>
        <taxon>Tracheophyta</taxon>
        <taxon>Spermatophyta</taxon>
        <taxon>Magnoliopsida</taxon>
        <taxon>Amborellales</taxon>
        <taxon>Amborellaceae</taxon>
        <taxon>Amborella</taxon>
    </lineage>
</organism>
<keyword evidence="3" id="KW-1185">Reference proteome</keyword>
<name>W1PDD3_AMBTC</name>
<evidence type="ECO:0000256" key="1">
    <source>
        <dbReference type="SAM" id="MobiDB-lite"/>
    </source>
</evidence>
<protein>
    <submittedName>
        <fullName evidence="2">Uncharacterized protein</fullName>
    </submittedName>
</protein>
<evidence type="ECO:0000313" key="2">
    <source>
        <dbReference type="EMBL" id="ERN05689.1"/>
    </source>
</evidence>
<dbReference type="AlphaFoldDB" id="W1PDD3"/>
<accession>W1PDD3</accession>
<gene>
    <name evidence="2" type="ORF">AMTR_s00006p00204850</name>
</gene>
<evidence type="ECO:0000313" key="3">
    <source>
        <dbReference type="Proteomes" id="UP000017836"/>
    </source>
</evidence>
<sequence length="128" mass="14588">MVERLLPFQKVAHRRRDRGTLHGLPIIDLKQDGEGHMIENQGTEMMTLYLLGVIEVFSEEEVIPAHPSKYYFNGQRKSGKGSFGVETCLQDNEKVEIQLDNEGHSKKLRIDAVQPKEIGKNKMKEDAP</sequence>
<proteinExistence type="predicted"/>
<dbReference type="EMBL" id="KI393980">
    <property type="protein sequence ID" value="ERN05689.1"/>
    <property type="molecule type" value="Genomic_DNA"/>
</dbReference>
<feature type="compositionally biased region" description="Basic and acidic residues" evidence="1">
    <location>
        <begin position="117"/>
        <end position="128"/>
    </location>
</feature>
<dbReference type="Gramene" id="ERN05689">
    <property type="protein sequence ID" value="ERN05689"/>
    <property type="gene ID" value="AMTR_s00006p00204850"/>
</dbReference>
<dbReference type="Proteomes" id="UP000017836">
    <property type="component" value="Unassembled WGS sequence"/>
</dbReference>
<reference evidence="3" key="1">
    <citation type="journal article" date="2013" name="Science">
        <title>The Amborella genome and the evolution of flowering plants.</title>
        <authorList>
            <consortium name="Amborella Genome Project"/>
        </authorList>
    </citation>
    <scope>NUCLEOTIDE SEQUENCE [LARGE SCALE GENOMIC DNA]</scope>
</reference>
<dbReference type="HOGENOM" id="CLU_1962518_0_0_1"/>
<feature type="region of interest" description="Disordered" evidence="1">
    <location>
        <begin position="106"/>
        <end position="128"/>
    </location>
</feature>